<dbReference type="Proteomes" id="UP000538292">
    <property type="component" value="Unassembled WGS sequence"/>
</dbReference>
<sequence>MSKTADILFFGAHPDDVEIGVGGIVAKHAANGYSVAICHLTDAELSSNGTVERRRQEAEEAAKILGVSLSIRLGFPDRGLTGSKEQLLKITQVIRQLRPRVILAPYWQDRHPDHVACSRMVKEAAFDAGIQKRETPVDEPAHRTQQIYYYFINNIDQADIIVDVSDVYEKKSRALLSYNSQFSSGKGQISTPLNQPTYLAMIRGRDQLWGHQIGALYGEGLVSAGPIKKELLV</sequence>
<protein>
    <submittedName>
        <fullName evidence="1">Bacillithiol biosynthesis deacetylase BshB1</fullName>
    </submittedName>
</protein>
<dbReference type="RefSeq" id="WP_181740251.1">
    <property type="nucleotide sequence ID" value="NZ_JACEOL010000031.1"/>
</dbReference>
<keyword evidence="2" id="KW-1185">Reference proteome</keyword>
<dbReference type="InterPro" id="IPR003737">
    <property type="entry name" value="GlcNAc_PI_deacetylase-related"/>
</dbReference>
<organism evidence="1 2">
    <name type="scientific">Thermoactinomyces mirandus</name>
    <dbReference type="NCBI Taxonomy" id="2756294"/>
    <lineage>
        <taxon>Bacteria</taxon>
        <taxon>Bacillati</taxon>
        <taxon>Bacillota</taxon>
        <taxon>Bacilli</taxon>
        <taxon>Bacillales</taxon>
        <taxon>Thermoactinomycetaceae</taxon>
        <taxon>Thermoactinomyces</taxon>
    </lineage>
</organism>
<dbReference type="PANTHER" id="PTHR12993:SF30">
    <property type="entry name" value="N-ACETYL-ALPHA-D-GLUCOSAMINYL L-MALATE DEACETYLASE 1"/>
    <property type="match status" value="1"/>
</dbReference>
<reference evidence="1 2" key="1">
    <citation type="submission" date="2020-07" db="EMBL/GenBank/DDBJ databases">
        <title>Thermoactinomyces phylogeny.</title>
        <authorList>
            <person name="Dunlap C."/>
        </authorList>
    </citation>
    <scope>NUCLEOTIDE SEQUENCE [LARGE SCALE GENOMIC DNA]</scope>
    <source>
        <strain evidence="1 2">AMNI-1</strain>
    </source>
</reference>
<evidence type="ECO:0000313" key="2">
    <source>
        <dbReference type="Proteomes" id="UP000538292"/>
    </source>
</evidence>
<dbReference type="Gene3D" id="3.40.50.10320">
    <property type="entry name" value="LmbE-like"/>
    <property type="match status" value="1"/>
</dbReference>
<dbReference type="GO" id="GO:0016811">
    <property type="term" value="F:hydrolase activity, acting on carbon-nitrogen (but not peptide) bonds, in linear amides"/>
    <property type="evidence" value="ECO:0007669"/>
    <property type="project" value="TreeGrafter"/>
</dbReference>
<dbReference type="InterPro" id="IPR024078">
    <property type="entry name" value="LmbE-like_dom_sf"/>
</dbReference>
<dbReference type="GO" id="GO:0071793">
    <property type="term" value="P:bacillithiol biosynthetic process"/>
    <property type="evidence" value="ECO:0007669"/>
    <property type="project" value="InterPro"/>
</dbReference>
<dbReference type="Pfam" id="PF02585">
    <property type="entry name" value="PIG-L"/>
    <property type="match status" value="1"/>
</dbReference>
<evidence type="ECO:0000313" key="1">
    <source>
        <dbReference type="EMBL" id="MBA4602574.1"/>
    </source>
</evidence>
<comment type="caution">
    <text evidence="1">The sequence shown here is derived from an EMBL/GenBank/DDBJ whole genome shotgun (WGS) entry which is preliminary data.</text>
</comment>
<proteinExistence type="predicted"/>
<name>A0A7W1XSU1_9BACL</name>
<dbReference type="EMBL" id="JACEOL010000031">
    <property type="protein sequence ID" value="MBA4602574.1"/>
    <property type="molecule type" value="Genomic_DNA"/>
</dbReference>
<dbReference type="AlphaFoldDB" id="A0A7W1XSU1"/>
<gene>
    <name evidence="1" type="primary">bshB1</name>
    <name evidence="1" type="ORF">H2C83_09660</name>
</gene>
<dbReference type="PANTHER" id="PTHR12993">
    <property type="entry name" value="N-ACETYLGLUCOSAMINYL-PHOSPHATIDYLINOSITOL DE-N-ACETYLASE-RELATED"/>
    <property type="match status" value="1"/>
</dbReference>
<dbReference type="NCBIfam" id="TIGR04001">
    <property type="entry name" value="thiol_BshB1"/>
    <property type="match status" value="1"/>
</dbReference>
<accession>A0A7W1XSU1</accession>
<dbReference type="SUPFAM" id="SSF102588">
    <property type="entry name" value="LmbE-like"/>
    <property type="match status" value="1"/>
</dbReference>
<dbReference type="InterPro" id="IPR023842">
    <property type="entry name" value="Bacillithiol_biosynth_BshB1"/>
</dbReference>
<dbReference type="GO" id="GO:0019213">
    <property type="term" value="F:deacetylase activity"/>
    <property type="evidence" value="ECO:0007669"/>
    <property type="project" value="InterPro"/>
</dbReference>